<feature type="transmembrane region" description="Helical" evidence="2">
    <location>
        <begin position="40"/>
        <end position="59"/>
    </location>
</feature>
<gene>
    <name evidence="3" type="ORF">C8J48_3771</name>
</gene>
<evidence type="ECO:0000313" key="3">
    <source>
        <dbReference type="EMBL" id="PTM51508.1"/>
    </source>
</evidence>
<dbReference type="Proteomes" id="UP000241639">
    <property type="component" value="Unassembled WGS sequence"/>
</dbReference>
<evidence type="ECO:0000313" key="4">
    <source>
        <dbReference type="Proteomes" id="UP000241639"/>
    </source>
</evidence>
<keyword evidence="4" id="KW-1185">Reference proteome</keyword>
<proteinExistence type="predicted"/>
<sequence length="274" mass="29453">MRWYLGILGILIFGAGSLMSWGHTAEFFADNGFGKGYDPIFGVVLVECLFLMGAGAEIYMRKTGQRSTWSIKFALWVGGATVFWANLRYGWDYGWEGMVAGTIIIVAIVIAENVLADIVLAIQQGRTAQDAVPESGTPVPVAAPEVDETVPVTMDGVPDNGRESGTTVPDNGESVPVTSDAVPVKWDSVPDNGQESGTPVPDAPPNVPAVPVHDGTTVPDTPAAQLYMYHRENGKFPGRVRLARICGMDDREARRALGRMNNDDATLEVEQESA</sequence>
<comment type="caution">
    <text evidence="3">The sequence shown here is derived from an EMBL/GenBank/DDBJ whole genome shotgun (WGS) entry which is preliminary data.</text>
</comment>
<feature type="transmembrane region" description="Helical" evidence="2">
    <location>
        <begin position="97"/>
        <end position="116"/>
    </location>
</feature>
<dbReference type="EMBL" id="PZZP01000009">
    <property type="protein sequence ID" value="PTM51508.1"/>
    <property type="molecule type" value="Genomic_DNA"/>
</dbReference>
<dbReference type="AlphaFoldDB" id="A0A2T4YYF1"/>
<reference evidence="3 4" key="1">
    <citation type="submission" date="2018-04" db="EMBL/GenBank/DDBJ databases">
        <title>Genomic Encyclopedia of Archaeal and Bacterial Type Strains, Phase II (KMG-II): from individual species to whole genera.</title>
        <authorList>
            <person name="Goeker M."/>
        </authorList>
    </citation>
    <scope>NUCLEOTIDE SEQUENCE [LARGE SCALE GENOMIC DNA]</scope>
    <source>
        <strain evidence="3 4">DSM 45169</strain>
    </source>
</reference>
<evidence type="ECO:0008006" key="5">
    <source>
        <dbReference type="Google" id="ProtNLM"/>
    </source>
</evidence>
<dbReference type="RefSeq" id="WP_107728723.1">
    <property type="nucleotide sequence ID" value="NZ_PZZP01000009.1"/>
</dbReference>
<evidence type="ECO:0000256" key="2">
    <source>
        <dbReference type="SAM" id="Phobius"/>
    </source>
</evidence>
<accession>A0A2T4YYF1</accession>
<name>A0A2T4YYF1_9BACL</name>
<keyword evidence="2" id="KW-1133">Transmembrane helix</keyword>
<evidence type="ECO:0000256" key="1">
    <source>
        <dbReference type="SAM" id="MobiDB-lite"/>
    </source>
</evidence>
<keyword evidence="2" id="KW-0812">Transmembrane</keyword>
<feature type="transmembrane region" description="Helical" evidence="2">
    <location>
        <begin position="71"/>
        <end position="91"/>
    </location>
</feature>
<organism evidence="3 4">
    <name type="scientific">Desmospora activa DSM 45169</name>
    <dbReference type="NCBI Taxonomy" id="1121389"/>
    <lineage>
        <taxon>Bacteria</taxon>
        <taxon>Bacillati</taxon>
        <taxon>Bacillota</taxon>
        <taxon>Bacilli</taxon>
        <taxon>Bacillales</taxon>
        <taxon>Thermoactinomycetaceae</taxon>
        <taxon>Desmospora</taxon>
    </lineage>
</organism>
<protein>
    <recommendedName>
        <fullName evidence="5">DUF2637 domain-containing protein</fullName>
    </recommendedName>
</protein>
<keyword evidence="2" id="KW-0472">Membrane</keyword>
<feature type="region of interest" description="Disordered" evidence="1">
    <location>
        <begin position="155"/>
        <end position="206"/>
    </location>
</feature>